<dbReference type="EMBL" id="KB200294">
    <property type="protein sequence ID" value="ESP02329.1"/>
    <property type="molecule type" value="Genomic_DNA"/>
</dbReference>
<organism evidence="1 2">
    <name type="scientific">Lottia gigantea</name>
    <name type="common">Giant owl limpet</name>
    <dbReference type="NCBI Taxonomy" id="225164"/>
    <lineage>
        <taxon>Eukaryota</taxon>
        <taxon>Metazoa</taxon>
        <taxon>Spiralia</taxon>
        <taxon>Lophotrochozoa</taxon>
        <taxon>Mollusca</taxon>
        <taxon>Gastropoda</taxon>
        <taxon>Patellogastropoda</taxon>
        <taxon>Lottioidea</taxon>
        <taxon>Lottiidae</taxon>
        <taxon>Lottia</taxon>
    </lineage>
</organism>
<accession>V4AE95</accession>
<keyword evidence="2" id="KW-1185">Reference proteome</keyword>
<dbReference type="AlphaFoldDB" id="V4AE95"/>
<dbReference type="GeneID" id="20242027"/>
<reference evidence="1 2" key="1">
    <citation type="journal article" date="2013" name="Nature">
        <title>Insights into bilaterian evolution from three spiralian genomes.</title>
        <authorList>
            <person name="Simakov O."/>
            <person name="Marletaz F."/>
            <person name="Cho S.J."/>
            <person name="Edsinger-Gonzales E."/>
            <person name="Havlak P."/>
            <person name="Hellsten U."/>
            <person name="Kuo D.H."/>
            <person name="Larsson T."/>
            <person name="Lv J."/>
            <person name="Arendt D."/>
            <person name="Savage R."/>
            <person name="Osoegawa K."/>
            <person name="de Jong P."/>
            <person name="Grimwood J."/>
            <person name="Chapman J.A."/>
            <person name="Shapiro H."/>
            <person name="Aerts A."/>
            <person name="Otillar R.P."/>
            <person name="Terry A.Y."/>
            <person name="Boore J.L."/>
            <person name="Grigoriev I.V."/>
            <person name="Lindberg D.R."/>
            <person name="Seaver E.C."/>
            <person name="Weisblat D.A."/>
            <person name="Putnam N.H."/>
            <person name="Rokhsar D.S."/>
        </authorList>
    </citation>
    <scope>NUCLEOTIDE SEQUENCE [LARGE SCALE GENOMIC DNA]</scope>
</reference>
<protein>
    <submittedName>
        <fullName evidence="1">Uncharacterized protein</fullName>
    </submittedName>
</protein>
<evidence type="ECO:0000313" key="1">
    <source>
        <dbReference type="EMBL" id="ESP02329.1"/>
    </source>
</evidence>
<dbReference type="OrthoDB" id="2357369at2759"/>
<sequence length="154" mass="17241">MEEIETKGVAYLCFNDEGTRFYGSLINPESKNQYGLCGKCVDKATGNTDIHECCIGDHTKVMTITVIDYNQNNNEHLFVDVMKTGGDNCSLVSTNLSFITDELLVDAKAEEVISKYFPETLKNQNCYVCVGDMTLSIQKQITKEKQTVQKSCCH</sequence>
<dbReference type="CTD" id="20242027"/>
<dbReference type="Proteomes" id="UP000030746">
    <property type="component" value="Unassembled WGS sequence"/>
</dbReference>
<proteinExistence type="predicted"/>
<evidence type="ECO:0000313" key="2">
    <source>
        <dbReference type="Proteomes" id="UP000030746"/>
    </source>
</evidence>
<dbReference type="OMA" id="GYFICAS"/>
<dbReference type="KEGG" id="lgi:LOTGIDRAFT_172209"/>
<name>V4AE95_LOTGI</name>
<dbReference type="HOGENOM" id="CLU_1706259_0_0_1"/>
<gene>
    <name evidence="1" type="ORF">LOTGIDRAFT_172209</name>
</gene>
<dbReference type="RefSeq" id="XP_009047037.1">
    <property type="nucleotide sequence ID" value="XM_009048789.1"/>
</dbReference>